<gene>
    <name evidence="2" type="ORF">FHS74_000573</name>
</gene>
<dbReference type="EMBL" id="JACIIZ010000001">
    <property type="protein sequence ID" value="MBB6250040.1"/>
    <property type="molecule type" value="Genomic_DNA"/>
</dbReference>
<reference evidence="2 3" key="1">
    <citation type="submission" date="2020-08" db="EMBL/GenBank/DDBJ databases">
        <title>Genomic Encyclopedia of Type Strains, Phase IV (KMG-IV): sequencing the most valuable type-strain genomes for metagenomic binning, comparative biology and taxonomic classification.</title>
        <authorList>
            <person name="Goeker M."/>
        </authorList>
    </citation>
    <scope>NUCLEOTIDE SEQUENCE [LARGE SCALE GENOMIC DNA]</scope>
    <source>
        <strain evidence="2 3">DSM 22198</strain>
    </source>
</reference>
<accession>A0A7X0AU01</accession>
<dbReference type="RefSeq" id="WP_184797181.1">
    <property type="nucleotide sequence ID" value="NZ_JACIIZ010000001.1"/>
</dbReference>
<proteinExistence type="predicted"/>
<keyword evidence="1" id="KW-0812">Transmembrane</keyword>
<dbReference type="PANTHER" id="PTHR30600">
    <property type="entry name" value="CYTOCHROME C PEROXIDASE-RELATED"/>
    <property type="match status" value="1"/>
</dbReference>
<keyword evidence="3" id="KW-1185">Reference proteome</keyword>
<evidence type="ECO:0000313" key="2">
    <source>
        <dbReference type="EMBL" id="MBB6250040.1"/>
    </source>
</evidence>
<dbReference type="Gene3D" id="1.10.760.10">
    <property type="entry name" value="Cytochrome c-like domain"/>
    <property type="match status" value="1"/>
</dbReference>
<dbReference type="PANTHER" id="PTHR30600:SF9">
    <property type="entry name" value="BLR7738 PROTEIN"/>
    <property type="match status" value="1"/>
</dbReference>
<dbReference type="GO" id="GO:0004130">
    <property type="term" value="F:cytochrome-c peroxidase activity"/>
    <property type="evidence" value="ECO:0007669"/>
    <property type="project" value="TreeGrafter"/>
</dbReference>
<dbReference type="InterPro" id="IPR051395">
    <property type="entry name" value="Cytochrome_c_Peroxidase/MauG"/>
</dbReference>
<organism evidence="2 3">
    <name type="scientific">Nitrospirillum iridis</name>
    <dbReference type="NCBI Taxonomy" id="765888"/>
    <lineage>
        <taxon>Bacteria</taxon>
        <taxon>Pseudomonadati</taxon>
        <taxon>Pseudomonadota</taxon>
        <taxon>Alphaproteobacteria</taxon>
        <taxon>Rhodospirillales</taxon>
        <taxon>Azospirillaceae</taxon>
        <taxon>Nitrospirillum</taxon>
    </lineage>
</organism>
<dbReference type="NCBIfam" id="NF040606">
    <property type="entry name" value="CytoC_perox"/>
    <property type="match status" value="1"/>
</dbReference>
<dbReference type="Proteomes" id="UP000539175">
    <property type="component" value="Unassembled WGS sequence"/>
</dbReference>
<dbReference type="GO" id="GO:0009055">
    <property type="term" value="F:electron transfer activity"/>
    <property type="evidence" value="ECO:0007669"/>
    <property type="project" value="InterPro"/>
</dbReference>
<dbReference type="Pfam" id="PF21419">
    <property type="entry name" value="RoxA-like_Cyt-c"/>
    <property type="match status" value="1"/>
</dbReference>
<dbReference type="InterPro" id="IPR047758">
    <property type="entry name" value="CytoC_perox"/>
</dbReference>
<keyword evidence="1" id="KW-1133">Transmembrane helix</keyword>
<evidence type="ECO:0000313" key="3">
    <source>
        <dbReference type="Proteomes" id="UP000539175"/>
    </source>
</evidence>
<dbReference type="SUPFAM" id="SSF46626">
    <property type="entry name" value="Cytochrome c"/>
    <property type="match status" value="1"/>
</dbReference>
<evidence type="ECO:0000256" key="1">
    <source>
        <dbReference type="SAM" id="Phobius"/>
    </source>
</evidence>
<name>A0A7X0AU01_9PROT</name>
<sequence length="675" mass="72810">MKSWWKVVLAAVVAIVVVGGYVYIRPIWNKLSPTLPPAQPVKEARWLNQNWRSADRYWYHHASQGTSTLPIPYKWFISLAEPRLSLWGQPPLLARDAYLTGFGFIPSPPSGGGLSANGKGGQWTDPRYGYAQPVDGGEYANYGKALDDANPDGLPVGFAITRNVTNPTTGTPLPDQLGFTCAACHTGHLEYKGVSLRIDGANAGLNLGTFTDALGGALLLTDLLPWRFNDFAGRVLGPNASDADKKVLHEQLSAVLKTLKDAAGAVASVSKNDIQEGFNRLDALNRIGNTVFYQNLANAPGFNAVSNYAALNAPVKFPHIWDVPWVDWAQYDGSILQPVIRNAGEAMGVNALMNLTTANDPGRLWSSNVAVDTISAMEHLLAGPYPLTPAGDNKVTGFNGLMSPKWPEDVLGPIDAAKRDKGRALYAQYCQGCHLPPMDAPDQAIYAPTLWTTPNEHGESYLKAVLIDQSEVGTDPAEEQVLLQRQVTVPAYLGVQAGNPGWQPGTLCFTDPSEPQTKLGFGPALAYSVQMVVKKYLDDQGVTQDKNTRDALKGNRPNCIQARPVYKARPLNGIWAVPPYLHNGSVPSLYALLGSDPAKDRPKSFCLGNRAYDPGKVGLDVNDCPGGTFTLDTTLAGNSNRGHEFRNGTVGQNGVIGPALSEDDKLALIEFLKSQ</sequence>
<protein>
    <submittedName>
        <fullName evidence="2">Mono/diheme cytochrome c family protein</fullName>
    </submittedName>
</protein>
<dbReference type="InterPro" id="IPR036909">
    <property type="entry name" value="Cyt_c-like_dom_sf"/>
</dbReference>
<dbReference type="AlphaFoldDB" id="A0A7X0AU01"/>
<comment type="caution">
    <text evidence="2">The sequence shown here is derived from an EMBL/GenBank/DDBJ whole genome shotgun (WGS) entry which is preliminary data.</text>
</comment>
<keyword evidence="1" id="KW-0472">Membrane</keyword>
<dbReference type="GO" id="GO:0020037">
    <property type="term" value="F:heme binding"/>
    <property type="evidence" value="ECO:0007669"/>
    <property type="project" value="InterPro"/>
</dbReference>
<feature type="transmembrane region" description="Helical" evidence="1">
    <location>
        <begin position="7"/>
        <end position="24"/>
    </location>
</feature>